<protein>
    <submittedName>
        <fullName evidence="3">DUF262 domain-containing protein</fullName>
    </submittedName>
</protein>
<dbReference type="EMBL" id="AAGYLR010000036">
    <property type="protein sequence ID" value="EBT3544467.1"/>
    <property type="molecule type" value="Genomic_DNA"/>
</dbReference>
<evidence type="ECO:0000313" key="4">
    <source>
        <dbReference type="EMBL" id="EDB2210392.1"/>
    </source>
</evidence>
<evidence type="ECO:0000313" key="2">
    <source>
        <dbReference type="EMBL" id="EBT3544467.1"/>
    </source>
</evidence>
<evidence type="ECO:0000313" key="3">
    <source>
        <dbReference type="EMBL" id="EBT7664559.1"/>
    </source>
</evidence>
<proteinExistence type="predicted"/>
<comment type="caution">
    <text evidence="3">The sequence shown here is derived from an EMBL/GenBank/DDBJ whole genome shotgun (WGS) entry which is preliminary data.</text>
</comment>
<evidence type="ECO:0000259" key="1">
    <source>
        <dbReference type="Pfam" id="PF03235"/>
    </source>
</evidence>
<name>A0A5V2WSK2_SALER</name>
<accession>A0A5V2WSK2</accession>
<dbReference type="EMBL" id="AAGZVJ010000003">
    <property type="protein sequence ID" value="EBT7664559.1"/>
    <property type="molecule type" value="Genomic_DNA"/>
</dbReference>
<reference evidence="4" key="2">
    <citation type="submission" date="2019-10" db="EMBL/GenBank/DDBJ databases">
        <authorList>
            <consortium name="PulseNet: The National Subtyping Network for Foodborne Disease Surveillance"/>
            <person name="Tarr C.L."/>
            <person name="Trees E."/>
            <person name="Katz L.S."/>
            <person name="Carleton-Romer H.A."/>
            <person name="Stroika S."/>
            <person name="Kucerova Z."/>
            <person name="Roache K.F."/>
            <person name="Sabol A.L."/>
            <person name="Besser J."/>
            <person name="Gerner-Smidt P."/>
        </authorList>
    </citation>
    <scope>NUCLEOTIDE SEQUENCE</scope>
    <source>
        <strain evidence="4">PNUSAS105253</strain>
    </source>
</reference>
<dbReference type="InterPro" id="IPR004919">
    <property type="entry name" value="GmrSD_N"/>
</dbReference>
<organism evidence="3">
    <name type="scientific">Salmonella enterica</name>
    <name type="common">Salmonella choleraesuis</name>
    <dbReference type="NCBI Taxonomy" id="28901"/>
    <lineage>
        <taxon>Bacteria</taxon>
        <taxon>Pseudomonadati</taxon>
        <taxon>Pseudomonadota</taxon>
        <taxon>Gammaproteobacteria</taxon>
        <taxon>Enterobacterales</taxon>
        <taxon>Enterobacteriaceae</taxon>
        <taxon>Salmonella</taxon>
    </lineage>
</organism>
<dbReference type="Pfam" id="PF03235">
    <property type="entry name" value="GmrSD_N"/>
    <property type="match status" value="1"/>
</dbReference>
<dbReference type="EMBL" id="AALMTD010000003">
    <property type="protein sequence ID" value="EDB2210392.1"/>
    <property type="molecule type" value="Genomic_DNA"/>
</dbReference>
<dbReference type="RefSeq" id="WP_000038911.1">
    <property type="nucleotide sequence ID" value="NZ_BAABTS010000006.1"/>
</dbReference>
<feature type="domain" description="GmrSD restriction endonucleases N-terminal" evidence="1">
    <location>
        <begin position="42"/>
        <end position="178"/>
    </location>
</feature>
<dbReference type="PANTHER" id="PTHR39639:SF1">
    <property type="entry name" value="DUF262 DOMAIN-CONTAINING PROTEIN"/>
    <property type="match status" value="1"/>
</dbReference>
<sequence length="352" mass="41252">MSKKNVVEIDVDLAENQILKSSKRIEYFVSEFTLEILAMKMKNEEYIVPDYQRAFTWEDDRKSKFLESIIIGLPIPFVFFWEDPDTGKLEIVDGSQRLRTIRDFLYNDFVLQNLEKIPAANGMCFNDFPASRRRKILNRSLRGITLNSYADEESRFDLFERINTGSKVANPAEVRRGALRGEFMNMVIELANSELFRKIAPVSKKQKDQREQEELVSRFFAYGDGLDEYADDVSRFVFRYIKKMNEEFRVKPLLIDAYKQRFYETMEFINNNFPIGFRKTEKATTTPRSRYEAIAIGTYHFLEKHPEFKTRTDINTEWASSDEFNAEVRSDGANAKKKLLGRIAFVTNKYGS</sequence>
<dbReference type="PANTHER" id="PTHR39639">
    <property type="entry name" value="CHROMOSOME 16, WHOLE GENOME SHOTGUN SEQUENCE"/>
    <property type="match status" value="1"/>
</dbReference>
<gene>
    <name evidence="2" type="ORF">CJA21_16215</name>
    <name evidence="3" type="ORF">CP623_04955</name>
    <name evidence="4" type="ORF">F9F06_05605</name>
</gene>
<dbReference type="AlphaFoldDB" id="A0A5V2WSK2"/>
<reference evidence="3" key="1">
    <citation type="submission" date="2018-07" db="EMBL/GenBank/DDBJ databases">
        <authorList>
            <consortium name="GenomeTrakr network: Whole genome sequencing for foodborne pathogen traceback"/>
        </authorList>
    </citation>
    <scope>NUCLEOTIDE SEQUENCE</scope>
    <source>
        <strain evidence="2">CFSAN067305</strain>
        <strain evidence="3">CFSAN069204</strain>
    </source>
</reference>